<dbReference type="Proteomes" id="UP000660047">
    <property type="component" value="Unassembled WGS sequence"/>
</dbReference>
<comment type="caution">
    <text evidence="2">The sequence shown here is derived from an EMBL/GenBank/DDBJ whole genome shotgun (WGS) entry which is preliminary data.</text>
</comment>
<evidence type="ECO:0000313" key="3">
    <source>
        <dbReference type="Proteomes" id="UP000660047"/>
    </source>
</evidence>
<reference evidence="2" key="1">
    <citation type="submission" date="2020-06" db="EMBL/GenBank/DDBJ databases">
        <title>Characterization of fructooligosaccharide metabolism and fructooligosaccharide-degrading enzymes in human commensal butyrate producers.</title>
        <authorList>
            <person name="Tanno H."/>
            <person name="Fujii T."/>
            <person name="Hirano K."/>
            <person name="Maeno S."/>
            <person name="Tonozuka T."/>
            <person name="Sakamoto M."/>
            <person name="Ohkuma M."/>
            <person name="Tochio T."/>
            <person name="Endo A."/>
        </authorList>
    </citation>
    <scope>NUCLEOTIDE SEQUENCE</scope>
    <source>
        <strain evidence="2">JCM 31265</strain>
    </source>
</reference>
<name>A0AAI9K662_9FIRM</name>
<organism evidence="2 3">
    <name type="scientific">Coprococcus eutactus</name>
    <dbReference type="NCBI Taxonomy" id="33043"/>
    <lineage>
        <taxon>Bacteria</taxon>
        <taxon>Bacillati</taxon>
        <taxon>Bacillota</taxon>
        <taxon>Clostridia</taxon>
        <taxon>Lachnospirales</taxon>
        <taxon>Lachnospiraceae</taxon>
        <taxon>Coprococcus</taxon>
    </lineage>
</organism>
<evidence type="ECO:0000256" key="1">
    <source>
        <dbReference type="SAM" id="Phobius"/>
    </source>
</evidence>
<gene>
    <name evidence="2" type="ORF">COEU31_23250</name>
</gene>
<dbReference type="RefSeq" id="WP_015534037.1">
    <property type="nucleotide sequence ID" value="NZ_BLYL01000016.1"/>
</dbReference>
<dbReference type="EMBL" id="BLYL01000016">
    <property type="protein sequence ID" value="GFO95279.1"/>
    <property type="molecule type" value="Genomic_DNA"/>
</dbReference>
<feature type="transmembrane region" description="Helical" evidence="1">
    <location>
        <begin position="21"/>
        <end position="43"/>
    </location>
</feature>
<protein>
    <submittedName>
        <fullName evidence="2">Uncharacterized protein</fullName>
    </submittedName>
</protein>
<proteinExistence type="predicted"/>
<keyword evidence="1" id="KW-0812">Transmembrane</keyword>
<keyword evidence="1" id="KW-1133">Transmembrane helix</keyword>
<evidence type="ECO:0000313" key="2">
    <source>
        <dbReference type="EMBL" id="GFO95279.1"/>
    </source>
</evidence>
<keyword evidence="1" id="KW-0472">Membrane</keyword>
<accession>A0AAI9K662</accession>
<sequence length="44" mass="5093">MKKNKEDDGIYRKPTKGFSKRTNMIVGIAFVIFVLVCCIIRLFV</sequence>
<dbReference type="AlphaFoldDB" id="A0AAI9K662"/>